<keyword evidence="3" id="KW-1185">Reference proteome</keyword>
<dbReference type="RefSeq" id="XP_025434973.1">
    <property type="nucleotide sequence ID" value="XM_025577868.1"/>
</dbReference>
<dbReference type="EMBL" id="KZ821220">
    <property type="protein sequence ID" value="PYH48991.1"/>
    <property type="molecule type" value="Genomic_DNA"/>
</dbReference>
<protein>
    <submittedName>
        <fullName evidence="2">Uncharacterized protein</fullName>
    </submittedName>
</protein>
<dbReference type="STRING" id="1450539.A0A318ZN07"/>
<reference evidence="2 3" key="1">
    <citation type="submission" date="2016-12" db="EMBL/GenBank/DDBJ databases">
        <title>The genomes of Aspergillus section Nigri reveals drivers in fungal speciation.</title>
        <authorList>
            <consortium name="DOE Joint Genome Institute"/>
            <person name="Vesth T.C."/>
            <person name="Nybo J."/>
            <person name="Theobald S."/>
            <person name="Brandl J."/>
            <person name="Frisvad J.C."/>
            <person name="Nielsen K.F."/>
            <person name="Lyhne E.K."/>
            <person name="Kogle M.E."/>
            <person name="Kuo A."/>
            <person name="Riley R."/>
            <person name="Clum A."/>
            <person name="Nolan M."/>
            <person name="Lipzen A."/>
            <person name="Salamov A."/>
            <person name="Henrissat B."/>
            <person name="Wiebenga A."/>
            <person name="De Vries R.P."/>
            <person name="Grigoriev I.V."/>
            <person name="Mortensen U.H."/>
            <person name="Andersen M.R."/>
            <person name="Baker S.E."/>
        </authorList>
    </citation>
    <scope>NUCLEOTIDE SEQUENCE [LARGE SCALE GENOMIC DNA]</scope>
    <source>
        <strain evidence="2 3">JOP 1030-1</strain>
    </source>
</reference>
<evidence type="ECO:0000313" key="2">
    <source>
        <dbReference type="EMBL" id="PYH48991.1"/>
    </source>
</evidence>
<accession>A0A318ZN07</accession>
<sequence>MHPDQKGQSHGCTKPTGPKSSNSIVRADSDGSTKKTPIKTTQTVEELKATLSALRSMRPSCTPLEALDQELKNLFEGGVQAASCRCIALRSAVLRGQTTVRLRPRASLNRQLDLPIPSFWNTAFIATTVVLLFASPPDPDATLAALSWLSYELGGVPTMTDIRKYASADLSKRFAQAKKVAIDGKVAKVTVLGVDLVDVEIIDRCEIQSRDMEYTSFAHSFVLAIGREGFRIYEAWREHGYRLDQYLMRGGSRLRTWAESKSFLKSFNKLCQPQKQWSPELNSAYEECFGINLDSFCGKGPLKYPIIPVYRPWVRIFEINDVKVEDIRKFTWEGTL</sequence>
<dbReference type="OrthoDB" id="438641at2759"/>
<dbReference type="GeneID" id="37079097"/>
<dbReference type="AlphaFoldDB" id="A0A318ZN07"/>
<gene>
    <name evidence="2" type="ORF">BP01DRAFT_388823</name>
</gene>
<name>A0A318ZN07_9EURO</name>
<organism evidence="2 3">
    <name type="scientific">Aspergillus saccharolyticus JOP 1030-1</name>
    <dbReference type="NCBI Taxonomy" id="1450539"/>
    <lineage>
        <taxon>Eukaryota</taxon>
        <taxon>Fungi</taxon>
        <taxon>Dikarya</taxon>
        <taxon>Ascomycota</taxon>
        <taxon>Pezizomycotina</taxon>
        <taxon>Eurotiomycetes</taxon>
        <taxon>Eurotiomycetidae</taxon>
        <taxon>Eurotiales</taxon>
        <taxon>Aspergillaceae</taxon>
        <taxon>Aspergillus</taxon>
        <taxon>Aspergillus subgen. Circumdati</taxon>
    </lineage>
</organism>
<feature type="region of interest" description="Disordered" evidence="1">
    <location>
        <begin position="1"/>
        <end position="40"/>
    </location>
</feature>
<proteinExistence type="predicted"/>
<evidence type="ECO:0000256" key="1">
    <source>
        <dbReference type="SAM" id="MobiDB-lite"/>
    </source>
</evidence>
<evidence type="ECO:0000313" key="3">
    <source>
        <dbReference type="Proteomes" id="UP000248349"/>
    </source>
</evidence>
<dbReference type="Proteomes" id="UP000248349">
    <property type="component" value="Unassembled WGS sequence"/>
</dbReference>